<keyword evidence="1" id="KW-1133">Transmembrane helix</keyword>
<feature type="transmembrane region" description="Helical" evidence="1">
    <location>
        <begin position="79"/>
        <end position="100"/>
    </location>
</feature>
<keyword evidence="1" id="KW-0812">Transmembrane</keyword>
<accession>A0A081L840</accession>
<dbReference type="RefSeq" id="WP_034323969.1">
    <property type="nucleotide sequence ID" value="NZ_JAVIKA010000010.1"/>
</dbReference>
<dbReference type="Proteomes" id="UP000028091">
    <property type="component" value="Unassembled WGS sequence"/>
</dbReference>
<dbReference type="AlphaFoldDB" id="A0A081L840"/>
<gene>
    <name evidence="2" type="ORF">BA70_08935</name>
</gene>
<evidence type="ECO:0000313" key="2">
    <source>
        <dbReference type="EMBL" id="KEP25416.1"/>
    </source>
</evidence>
<name>A0A081L840_9BACI</name>
<dbReference type="eggNOG" id="ENOG5030CND">
    <property type="taxonomic scope" value="Bacteria"/>
</dbReference>
<reference evidence="2 3" key="1">
    <citation type="submission" date="2012-09" db="EMBL/GenBank/DDBJ databases">
        <title>Genome Sequence of Bacillus sp. DW5-4.</title>
        <authorList>
            <person name="Lai Q."/>
            <person name="Liu Y."/>
            <person name="Shao Z."/>
        </authorList>
    </citation>
    <scope>NUCLEOTIDE SEQUENCE [LARGE SCALE GENOMIC DNA]</scope>
    <source>
        <strain evidence="2 3">DW5-4</strain>
    </source>
</reference>
<comment type="caution">
    <text evidence="2">The sequence shown here is derived from an EMBL/GenBank/DDBJ whole genome shotgun (WGS) entry which is preliminary data.</text>
</comment>
<dbReference type="OrthoDB" id="2939535at2"/>
<feature type="transmembrane region" description="Helical" evidence="1">
    <location>
        <begin position="56"/>
        <end position="73"/>
    </location>
</feature>
<keyword evidence="3" id="KW-1185">Reference proteome</keyword>
<evidence type="ECO:0000256" key="1">
    <source>
        <dbReference type="SAM" id="Phobius"/>
    </source>
</evidence>
<evidence type="ECO:0000313" key="3">
    <source>
        <dbReference type="Proteomes" id="UP000028091"/>
    </source>
</evidence>
<feature type="transmembrane region" description="Helical" evidence="1">
    <location>
        <begin position="32"/>
        <end position="49"/>
    </location>
</feature>
<proteinExistence type="predicted"/>
<keyword evidence="1" id="KW-0472">Membrane</keyword>
<organism evidence="2 3">
    <name type="scientific">Bacillus zhangzhouensis</name>
    <dbReference type="NCBI Taxonomy" id="1178540"/>
    <lineage>
        <taxon>Bacteria</taxon>
        <taxon>Bacillati</taxon>
        <taxon>Bacillota</taxon>
        <taxon>Bacilli</taxon>
        <taxon>Bacillales</taxon>
        <taxon>Bacillaceae</taxon>
        <taxon>Bacillus</taxon>
    </lineage>
</organism>
<protein>
    <submittedName>
        <fullName evidence="2">Uncharacterized protein</fullName>
    </submittedName>
</protein>
<dbReference type="EMBL" id="JOTP01000023">
    <property type="protein sequence ID" value="KEP25416.1"/>
    <property type="molecule type" value="Genomic_DNA"/>
</dbReference>
<sequence>MKNFITALPILLLLSFSFVSFAFQFDHLVYFRLALGIFSLAGLFFLYTLKRNMKWFMVYLYASWIILAAVTTFEEPVFSQFFFGGLTMTMGYLTYMLIYLGMKQDRVVKSH</sequence>